<dbReference type="FunFam" id="3.90.1430.10:FF:000003">
    <property type="entry name" value="Elongation factor 2"/>
    <property type="match status" value="1"/>
</dbReference>
<sequence length="1013" mass="110516">MDDLNYDEFGNYIGPELASSSEDESDAGPAPQPAARSGGDSDGDSADEANKEDEEPDGGEAEDGRLIAMTRRLEVSQTQIVLHEDKQYYPEAEDVFGPDVEVLVQEEDAQPLTEPIVAPVKTRKFQVAEEDDLPDTSYAKEFLVDLLGYPEMVRNIAVAGHLHHGKTALVDVLVAATHAWPEWDQAAPVATPTAKMQRPNQKAFGYTDVLQLERQRGVSLKAMPVSLVAHNTRGKSYALNIMDTPGHVNFVDEVVASMRMADGLVLVVDAVEGVMAGTERAVRAAVRDGLSIALVVNKVDRLIIELKLPPADAYYKLKLTIEEVNAAIADCPGGKERARLSPELGNVCFASAAFGWCFSLESFARRYVDTWGMSVQPRELARRLWGDVYYHPERRTFMRKRAEGARDARRSFVHFVLEPLYKIFAQVVGEDEPALRAVLEPLGIKLRKADYALDARSLLRRVLCHFFGPPTGFVDMCAAHVQSPLDAAPAATERLYTGQMDTAAAVAMRGCDADGPLVVAVAKQYPSPDASQFYVLGRILSGHIAAGQSVRVLGEGFAPGDDEDVALATVSGAWIYCSRYRIPVSGLGAGGWVLLGGVDGSIGKTATIVGTDIPEAELAIVRPLQLPSESVVKIAVEPVVPTELPKMLSGLRKIGKSYPLAQTRVEESGEHIILGTGELYLDCIMHDLRCIYAEIEIKIADPVVAFRETVSETSSVMVYGNSPNGKNRLTIIAEPLERGIAEDIDAGSVQLSWPARQVGQFFEANYGWDVLAGRSIWAFGPGESGPNILSDETLPGETDKARLRSVRDSIQQGFQWAAREGPLCDEPMRSTRFRILGASLAEAAIHRGGGQIIPAARRVCYSSFLTAEPRLMEPVNFVEIQAPAACVSAVYTVLGRRRGHVTHDAPKAGSPMYMIKALVPAIDASGLETDLRTYTHGQAFCQHYFDHWQTVPGDPLDTSVALQPLEPSSGQQLARDFVLKTRRRKGLSDDISIDKFIDDPALRDIVRDYQQQA</sequence>
<dbReference type="Pfam" id="PF16004">
    <property type="entry name" value="EFTUD2"/>
    <property type="match status" value="1"/>
</dbReference>
<feature type="region of interest" description="Disordered" evidence="8">
    <location>
        <begin position="1"/>
        <end position="65"/>
    </location>
</feature>
<evidence type="ECO:0000313" key="10">
    <source>
        <dbReference type="EMBL" id="KAJ2785539.1"/>
    </source>
</evidence>
<feature type="domain" description="Tr-type G" evidence="9">
    <location>
        <begin position="151"/>
        <end position="529"/>
    </location>
</feature>
<evidence type="ECO:0000313" key="11">
    <source>
        <dbReference type="Proteomes" id="UP001140217"/>
    </source>
</evidence>
<dbReference type="Pfam" id="PF03764">
    <property type="entry name" value="EFG_IV"/>
    <property type="match status" value="1"/>
</dbReference>
<evidence type="ECO:0000259" key="9">
    <source>
        <dbReference type="PROSITE" id="PS51722"/>
    </source>
</evidence>
<keyword evidence="3" id="KW-0547">Nucleotide-binding</keyword>
<dbReference type="FunFam" id="3.30.70.240:FF:000004">
    <property type="entry name" value="116 kDa U5 small nuclear ribonucleoprotein"/>
    <property type="match status" value="1"/>
</dbReference>
<dbReference type="Pfam" id="PF00679">
    <property type="entry name" value="EFG_C"/>
    <property type="match status" value="1"/>
</dbReference>
<dbReference type="InterPro" id="IPR005225">
    <property type="entry name" value="Small_GTP-bd"/>
</dbReference>
<dbReference type="PRINTS" id="PR00315">
    <property type="entry name" value="ELONGATNFCT"/>
</dbReference>
<dbReference type="FunFam" id="3.30.230.10:FF:000009">
    <property type="entry name" value="116 kDa U5 small nuclear ribonucleoprotein component"/>
    <property type="match status" value="1"/>
</dbReference>
<evidence type="ECO:0000256" key="8">
    <source>
        <dbReference type="SAM" id="MobiDB-lite"/>
    </source>
</evidence>
<dbReference type="FunFam" id="3.30.70.870:FF:000002">
    <property type="entry name" value="Translation elongation factor 2"/>
    <property type="match status" value="1"/>
</dbReference>
<dbReference type="SUPFAM" id="SSF52540">
    <property type="entry name" value="P-loop containing nucleoside triphosphate hydrolases"/>
    <property type="match status" value="1"/>
</dbReference>
<dbReference type="InterPro" id="IPR009000">
    <property type="entry name" value="Transl_B-barrel_sf"/>
</dbReference>
<feature type="compositionally biased region" description="Acidic residues" evidence="8">
    <location>
        <begin position="41"/>
        <end position="61"/>
    </location>
</feature>
<dbReference type="InterPro" id="IPR005517">
    <property type="entry name" value="Transl_elong_EFG/EF2_IV"/>
</dbReference>
<dbReference type="Gene3D" id="3.30.70.240">
    <property type="match status" value="1"/>
</dbReference>
<evidence type="ECO:0000256" key="2">
    <source>
        <dbReference type="ARBA" id="ARBA00022664"/>
    </source>
</evidence>
<dbReference type="FunFam" id="2.40.30.10:FF:000029">
    <property type="entry name" value="116 kDa U5 small nuclear ribonucleoprotein component"/>
    <property type="match status" value="1"/>
</dbReference>
<dbReference type="PANTHER" id="PTHR42908:SF6">
    <property type="entry name" value="116 KDA U5 SMALL NUCLEAR RIBONUCLEOPROTEIN COMPONENT"/>
    <property type="match status" value="1"/>
</dbReference>
<dbReference type="InterPro" id="IPR031950">
    <property type="entry name" value="EFTUD2_N"/>
</dbReference>
<protein>
    <recommendedName>
        <fullName evidence="9">Tr-type G domain-containing protein</fullName>
    </recommendedName>
</protein>
<evidence type="ECO:0000256" key="4">
    <source>
        <dbReference type="ARBA" id="ARBA00023134"/>
    </source>
</evidence>
<comment type="function">
    <text evidence="7">Component of the U5 snRNP complex required for pre-mRNA splicing. Binds GTP.</text>
</comment>
<dbReference type="Gene3D" id="2.40.30.10">
    <property type="entry name" value="Translation factors"/>
    <property type="match status" value="1"/>
</dbReference>
<comment type="caution">
    <text evidence="10">The sequence shown here is derived from an EMBL/GenBank/DDBJ whole genome shotgun (WGS) entry which is preliminary data.</text>
</comment>
<dbReference type="Proteomes" id="UP001140217">
    <property type="component" value="Unassembled WGS sequence"/>
</dbReference>
<dbReference type="CDD" id="cd01683">
    <property type="entry name" value="EF2_IV_snRNP"/>
    <property type="match status" value="1"/>
</dbReference>
<evidence type="ECO:0000256" key="6">
    <source>
        <dbReference type="ARBA" id="ARBA00023242"/>
    </source>
</evidence>
<dbReference type="SMART" id="SM00889">
    <property type="entry name" value="EFG_IV"/>
    <property type="match status" value="1"/>
</dbReference>
<keyword evidence="6" id="KW-0539">Nucleus</keyword>
<dbReference type="InterPro" id="IPR014721">
    <property type="entry name" value="Ribsml_uS5_D2-typ_fold_subgr"/>
</dbReference>
<dbReference type="GO" id="GO:0071007">
    <property type="term" value="C:U2-type catalytic step 2 spliceosome"/>
    <property type="evidence" value="ECO:0007669"/>
    <property type="project" value="TreeGrafter"/>
</dbReference>
<evidence type="ECO:0000256" key="7">
    <source>
        <dbReference type="ARBA" id="ARBA00055641"/>
    </source>
</evidence>
<dbReference type="AlphaFoldDB" id="A0A9W8HG18"/>
<dbReference type="SUPFAM" id="SSF54211">
    <property type="entry name" value="Ribosomal protein S5 domain 2-like"/>
    <property type="match status" value="1"/>
</dbReference>
<organism evidence="10 11">
    <name type="scientific">Coemansia javaensis</name>
    <dbReference type="NCBI Taxonomy" id="2761396"/>
    <lineage>
        <taxon>Eukaryota</taxon>
        <taxon>Fungi</taxon>
        <taxon>Fungi incertae sedis</taxon>
        <taxon>Zoopagomycota</taxon>
        <taxon>Kickxellomycotina</taxon>
        <taxon>Kickxellomycetes</taxon>
        <taxon>Kickxellales</taxon>
        <taxon>Kickxellaceae</taxon>
        <taxon>Coemansia</taxon>
    </lineage>
</organism>
<evidence type="ECO:0000256" key="5">
    <source>
        <dbReference type="ARBA" id="ARBA00023187"/>
    </source>
</evidence>
<dbReference type="InterPro" id="IPR044121">
    <property type="entry name" value="Snu114_GTP-bd"/>
</dbReference>
<dbReference type="InterPro" id="IPR020568">
    <property type="entry name" value="Ribosomal_Su5_D2-typ_SF"/>
</dbReference>
<dbReference type="CDD" id="cd04090">
    <property type="entry name" value="EF2_II_snRNP"/>
    <property type="match status" value="1"/>
</dbReference>
<comment type="subcellular location">
    <subcellularLocation>
        <location evidence="1">Nucleus</location>
    </subcellularLocation>
</comment>
<dbReference type="Gene3D" id="3.30.230.10">
    <property type="match status" value="1"/>
</dbReference>
<keyword evidence="4" id="KW-0342">GTP-binding</keyword>
<dbReference type="InterPro" id="IPR000795">
    <property type="entry name" value="T_Tr_GTP-bd_dom"/>
</dbReference>
<dbReference type="InterPro" id="IPR000640">
    <property type="entry name" value="EFG_V-like"/>
</dbReference>
<dbReference type="PANTHER" id="PTHR42908">
    <property type="entry name" value="TRANSLATION ELONGATION FACTOR-RELATED"/>
    <property type="match status" value="1"/>
</dbReference>
<evidence type="ECO:0000256" key="3">
    <source>
        <dbReference type="ARBA" id="ARBA00022741"/>
    </source>
</evidence>
<dbReference type="InterPro" id="IPR027417">
    <property type="entry name" value="P-loop_NTPase"/>
</dbReference>
<dbReference type="GO" id="GO:0046540">
    <property type="term" value="C:U4/U6 x U5 tri-snRNP complex"/>
    <property type="evidence" value="ECO:0007669"/>
    <property type="project" value="TreeGrafter"/>
</dbReference>
<keyword evidence="11" id="KW-1185">Reference proteome</keyword>
<proteinExistence type="predicted"/>
<dbReference type="EMBL" id="JANBUL010000010">
    <property type="protein sequence ID" value="KAJ2785539.1"/>
    <property type="molecule type" value="Genomic_DNA"/>
</dbReference>
<dbReference type="OrthoDB" id="364892at2759"/>
<dbReference type="GO" id="GO:0000974">
    <property type="term" value="C:Prp19 complex"/>
    <property type="evidence" value="ECO:0007669"/>
    <property type="project" value="UniProtKB-ARBA"/>
</dbReference>
<dbReference type="SUPFAM" id="SSF50447">
    <property type="entry name" value="Translation proteins"/>
    <property type="match status" value="1"/>
</dbReference>
<evidence type="ECO:0000256" key="1">
    <source>
        <dbReference type="ARBA" id="ARBA00004123"/>
    </source>
</evidence>
<dbReference type="GO" id="GO:0003924">
    <property type="term" value="F:GTPase activity"/>
    <property type="evidence" value="ECO:0007669"/>
    <property type="project" value="InterPro"/>
</dbReference>
<dbReference type="CDD" id="cd04098">
    <property type="entry name" value="eEF2_C_snRNP"/>
    <property type="match status" value="1"/>
</dbReference>
<dbReference type="NCBIfam" id="TIGR00231">
    <property type="entry name" value="small_GTP"/>
    <property type="match status" value="1"/>
</dbReference>
<dbReference type="InterPro" id="IPR035655">
    <property type="entry name" value="U5-116kDa_C"/>
</dbReference>
<accession>A0A9W8HG18</accession>
<name>A0A9W8HG18_9FUNG</name>
<dbReference type="InterPro" id="IPR035647">
    <property type="entry name" value="EFG_III/V"/>
</dbReference>
<dbReference type="SMART" id="SM00838">
    <property type="entry name" value="EFG_C"/>
    <property type="match status" value="1"/>
</dbReference>
<dbReference type="GO" id="GO:0000398">
    <property type="term" value="P:mRNA splicing, via spliceosome"/>
    <property type="evidence" value="ECO:0007669"/>
    <property type="project" value="TreeGrafter"/>
</dbReference>
<dbReference type="FunFam" id="3.40.50.300:FF:000646">
    <property type="entry name" value="U5 small nuclear ribonucleoprotein component"/>
    <property type="match status" value="1"/>
</dbReference>
<dbReference type="GO" id="GO:0005829">
    <property type="term" value="C:cytosol"/>
    <property type="evidence" value="ECO:0007669"/>
    <property type="project" value="TreeGrafter"/>
</dbReference>
<dbReference type="GO" id="GO:0005525">
    <property type="term" value="F:GTP binding"/>
    <property type="evidence" value="ECO:0007669"/>
    <property type="project" value="UniProtKB-KW"/>
</dbReference>
<gene>
    <name evidence="10" type="ORF">H4R18_000484</name>
</gene>
<dbReference type="Gene3D" id="3.40.50.300">
    <property type="entry name" value="P-loop containing nucleotide triphosphate hydrolases"/>
    <property type="match status" value="1"/>
</dbReference>
<dbReference type="CDD" id="cd16264">
    <property type="entry name" value="snRNP_III"/>
    <property type="match status" value="1"/>
</dbReference>
<dbReference type="GO" id="GO:0030623">
    <property type="term" value="F:U5 snRNA binding"/>
    <property type="evidence" value="ECO:0007669"/>
    <property type="project" value="TreeGrafter"/>
</dbReference>
<dbReference type="Pfam" id="PF00009">
    <property type="entry name" value="GTP_EFTU"/>
    <property type="match status" value="1"/>
</dbReference>
<keyword evidence="5" id="KW-0508">mRNA splicing</keyword>
<keyword evidence="2" id="KW-0507">mRNA processing</keyword>
<dbReference type="PROSITE" id="PS51722">
    <property type="entry name" value="G_TR_2"/>
    <property type="match status" value="1"/>
</dbReference>
<dbReference type="Gene3D" id="3.90.1430.10">
    <property type="entry name" value="Yeast translation eEF2 (G' domain)"/>
    <property type="match status" value="1"/>
</dbReference>
<reference evidence="10" key="1">
    <citation type="submission" date="2022-07" db="EMBL/GenBank/DDBJ databases">
        <title>Phylogenomic reconstructions and comparative analyses of Kickxellomycotina fungi.</title>
        <authorList>
            <person name="Reynolds N.K."/>
            <person name="Stajich J.E."/>
            <person name="Barry K."/>
            <person name="Grigoriev I.V."/>
            <person name="Crous P."/>
            <person name="Smith M.E."/>
        </authorList>
    </citation>
    <scope>NUCLEOTIDE SEQUENCE</scope>
    <source>
        <strain evidence="10">NBRC 105414</strain>
    </source>
</reference>
<dbReference type="CDD" id="cd04167">
    <property type="entry name" value="Snu114p"/>
    <property type="match status" value="1"/>
</dbReference>
<dbReference type="SUPFAM" id="SSF54980">
    <property type="entry name" value="EF-G C-terminal domain-like"/>
    <property type="match status" value="2"/>
</dbReference>
<dbReference type="Gene3D" id="3.30.70.870">
    <property type="entry name" value="Elongation Factor G (Translational Gtpase), domain 3"/>
    <property type="match status" value="1"/>
</dbReference>